<accession>A0A1G8T8D1</accession>
<comment type="similarity">
    <text evidence="1">Belongs to the leucine-binding protein family.</text>
</comment>
<dbReference type="STRING" id="490829.SAMN05421850_1179"/>
<feature type="domain" description="Leucine-binding protein" evidence="5">
    <location>
        <begin position="45"/>
        <end position="391"/>
    </location>
</feature>
<dbReference type="InterPro" id="IPR051010">
    <property type="entry name" value="BCAA_transport"/>
</dbReference>
<dbReference type="OrthoDB" id="9803275at2"/>
<dbReference type="GO" id="GO:0006865">
    <property type="term" value="P:amino acid transport"/>
    <property type="evidence" value="ECO:0007669"/>
    <property type="project" value="UniProtKB-KW"/>
</dbReference>
<evidence type="ECO:0000259" key="5">
    <source>
        <dbReference type="Pfam" id="PF13458"/>
    </source>
</evidence>
<dbReference type="Proteomes" id="UP000199340">
    <property type="component" value="Unassembled WGS sequence"/>
</dbReference>
<dbReference type="SUPFAM" id="SSF53822">
    <property type="entry name" value="Periplasmic binding protein-like I"/>
    <property type="match status" value="1"/>
</dbReference>
<proteinExistence type="inferred from homology"/>
<evidence type="ECO:0000313" key="7">
    <source>
        <dbReference type="Proteomes" id="UP000199340"/>
    </source>
</evidence>
<evidence type="ECO:0000256" key="2">
    <source>
        <dbReference type="ARBA" id="ARBA00022448"/>
    </source>
</evidence>
<dbReference type="AlphaFoldDB" id="A0A1G8T8D1"/>
<dbReference type="EMBL" id="FNEB01000017">
    <property type="protein sequence ID" value="SDJ36940.1"/>
    <property type="molecule type" value="Genomic_DNA"/>
</dbReference>
<dbReference type="CDD" id="cd06268">
    <property type="entry name" value="PBP1_ABC_transporter_LIVBP-like"/>
    <property type="match status" value="1"/>
</dbReference>
<organism evidence="6 7">
    <name type="scientific">Lutimaribacter saemankumensis</name>
    <dbReference type="NCBI Taxonomy" id="490829"/>
    <lineage>
        <taxon>Bacteria</taxon>
        <taxon>Pseudomonadati</taxon>
        <taxon>Pseudomonadota</taxon>
        <taxon>Alphaproteobacteria</taxon>
        <taxon>Rhodobacterales</taxon>
        <taxon>Roseobacteraceae</taxon>
        <taxon>Lutimaribacter</taxon>
    </lineage>
</organism>
<protein>
    <submittedName>
        <fullName evidence="6">Branched-chain amino acid transport system substrate-binding protein</fullName>
    </submittedName>
</protein>
<dbReference type="InterPro" id="IPR028081">
    <property type="entry name" value="Leu-bd"/>
</dbReference>
<dbReference type="InterPro" id="IPR028082">
    <property type="entry name" value="Peripla_BP_I"/>
</dbReference>
<keyword evidence="7" id="KW-1185">Reference proteome</keyword>
<dbReference type="InterPro" id="IPR000709">
    <property type="entry name" value="Leu_Ile_Val-bd"/>
</dbReference>
<dbReference type="PROSITE" id="PS51318">
    <property type="entry name" value="TAT"/>
    <property type="match status" value="1"/>
</dbReference>
<evidence type="ECO:0000256" key="1">
    <source>
        <dbReference type="ARBA" id="ARBA00010062"/>
    </source>
</evidence>
<dbReference type="PANTHER" id="PTHR30483:SF6">
    <property type="entry name" value="PERIPLASMIC BINDING PROTEIN OF ABC TRANSPORTER FOR NATURAL AMINO ACIDS"/>
    <property type="match status" value="1"/>
</dbReference>
<dbReference type="PANTHER" id="PTHR30483">
    <property type="entry name" value="LEUCINE-SPECIFIC-BINDING PROTEIN"/>
    <property type="match status" value="1"/>
</dbReference>
<evidence type="ECO:0000313" key="6">
    <source>
        <dbReference type="EMBL" id="SDJ36940.1"/>
    </source>
</evidence>
<dbReference type="InterPro" id="IPR006311">
    <property type="entry name" value="TAT_signal"/>
</dbReference>
<gene>
    <name evidence="6" type="ORF">SAMN05421850_1179</name>
</gene>
<evidence type="ECO:0000256" key="4">
    <source>
        <dbReference type="ARBA" id="ARBA00022970"/>
    </source>
</evidence>
<keyword evidence="4" id="KW-0029">Amino-acid transport</keyword>
<keyword evidence="3" id="KW-0732">Signal</keyword>
<dbReference type="PRINTS" id="PR00337">
    <property type="entry name" value="LEUILEVALBP"/>
</dbReference>
<reference evidence="6 7" key="1">
    <citation type="submission" date="2016-10" db="EMBL/GenBank/DDBJ databases">
        <authorList>
            <person name="de Groot N.N."/>
        </authorList>
    </citation>
    <scope>NUCLEOTIDE SEQUENCE [LARGE SCALE GENOMIC DNA]</scope>
    <source>
        <strain evidence="6 7">DSM 28010</strain>
    </source>
</reference>
<keyword evidence="2" id="KW-0813">Transport</keyword>
<name>A0A1G8T8D1_9RHOB</name>
<dbReference type="RefSeq" id="WP_090030590.1">
    <property type="nucleotide sequence ID" value="NZ_FNEB01000017.1"/>
</dbReference>
<dbReference type="Gene3D" id="3.40.50.2300">
    <property type="match status" value="2"/>
</dbReference>
<sequence length="441" mass="47268">MTDTNKTTTMPTRRNFLRTAALGGAGSAAMLASLNSAARAQSSEPIVIGAPLPITGAVAADGIEFQRGLEMATAEINELGGILGRPLELVVEDTASGGDDLISSAGQRLVDRSNASVLISGYNLGSNTALPEIAADASLIYMHADTVVRHNELIREDPARYWGSFQYDPAEIYYGIGYLDYIKNLVESGQFTPSNNKIAVITGPIAYSINIANAIRENAAEYGFEVSLYESVQAPISEWGPTLAKLREDPPGFIAVTHFFPQDQAQFMLQFMNNPTPSLIYMQYGASLAAFRDIAGDASEGVLYATVIGALQDEIGLGFSEKYLAAFGDNASVNSGGQTYSALHAYAIAAALAGGAGAAYEEEQNRLIADRLRTLIFRSPMGTMRMDPETQSAFCYPSQTNDPSLGMPHIFSQIQNKNENGYIIAPTPYDVAAFKTPSWMG</sequence>
<dbReference type="Pfam" id="PF13458">
    <property type="entry name" value="Peripla_BP_6"/>
    <property type="match status" value="1"/>
</dbReference>
<evidence type="ECO:0000256" key="3">
    <source>
        <dbReference type="ARBA" id="ARBA00022729"/>
    </source>
</evidence>